<accession>A0A2P6PSS8</accession>
<dbReference type="AlphaFoldDB" id="A0A2P6PSS8"/>
<evidence type="ECO:0000313" key="1">
    <source>
        <dbReference type="EMBL" id="PRQ24961.1"/>
    </source>
</evidence>
<keyword evidence="2" id="KW-1185">Reference proteome</keyword>
<protein>
    <submittedName>
        <fullName evidence="1">Uncharacterized protein</fullName>
    </submittedName>
</protein>
<reference evidence="1 2" key="1">
    <citation type="journal article" date="2018" name="Nat. Genet.">
        <title>The Rosa genome provides new insights in the design of modern roses.</title>
        <authorList>
            <person name="Bendahmane M."/>
        </authorList>
    </citation>
    <scope>NUCLEOTIDE SEQUENCE [LARGE SCALE GENOMIC DNA]</scope>
    <source>
        <strain evidence="2">cv. Old Blush</strain>
    </source>
</reference>
<evidence type="ECO:0000313" key="2">
    <source>
        <dbReference type="Proteomes" id="UP000238479"/>
    </source>
</evidence>
<dbReference type="EMBL" id="PDCK01000044">
    <property type="protein sequence ID" value="PRQ24961.1"/>
    <property type="molecule type" value="Genomic_DNA"/>
</dbReference>
<sequence length="79" mass="8934">MHAVLLMMAEVEGIKMMMAVESQLAVSRRAAEGKRRRVPPVRGAIKRKIFALIYKRLKLAIKPTCPSQFPACDQLQLQL</sequence>
<dbReference type="Proteomes" id="UP000238479">
    <property type="component" value="Chromosome 6"/>
</dbReference>
<comment type="caution">
    <text evidence="1">The sequence shown here is derived from an EMBL/GenBank/DDBJ whole genome shotgun (WGS) entry which is preliminary data.</text>
</comment>
<proteinExistence type="predicted"/>
<organism evidence="1 2">
    <name type="scientific">Rosa chinensis</name>
    <name type="common">China rose</name>
    <dbReference type="NCBI Taxonomy" id="74649"/>
    <lineage>
        <taxon>Eukaryota</taxon>
        <taxon>Viridiplantae</taxon>
        <taxon>Streptophyta</taxon>
        <taxon>Embryophyta</taxon>
        <taxon>Tracheophyta</taxon>
        <taxon>Spermatophyta</taxon>
        <taxon>Magnoliopsida</taxon>
        <taxon>eudicotyledons</taxon>
        <taxon>Gunneridae</taxon>
        <taxon>Pentapetalae</taxon>
        <taxon>rosids</taxon>
        <taxon>fabids</taxon>
        <taxon>Rosales</taxon>
        <taxon>Rosaceae</taxon>
        <taxon>Rosoideae</taxon>
        <taxon>Rosoideae incertae sedis</taxon>
        <taxon>Rosa</taxon>
    </lineage>
</organism>
<gene>
    <name evidence="1" type="ORF">RchiOBHm_Chr6g0278281</name>
</gene>
<dbReference type="Gramene" id="PRQ24961">
    <property type="protein sequence ID" value="PRQ24961"/>
    <property type="gene ID" value="RchiOBHm_Chr6g0278281"/>
</dbReference>
<name>A0A2P6PSS8_ROSCH</name>